<dbReference type="EMBL" id="CP109114">
    <property type="protein sequence ID" value="WSC11715.1"/>
    <property type="molecule type" value="Genomic_DNA"/>
</dbReference>
<reference evidence="2 4" key="2">
    <citation type="submission" date="2022-10" db="EMBL/GenBank/DDBJ databases">
        <title>The complete genomes of actinobacterial strains from the NBC collection.</title>
        <authorList>
            <person name="Joergensen T.S."/>
            <person name="Alvarez Arevalo M."/>
            <person name="Sterndorff E.B."/>
            <person name="Faurdal D."/>
            <person name="Vuksanovic O."/>
            <person name="Mourched A.-S."/>
            <person name="Charusanti P."/>
            <person name="Shaw S."/>
            <person name="Blin K."/>
            <person name="Weber T."/>
        </authorList>
    </citation>
    <scope>NUCLEOTIDE SEQUENCE [LARGE SCALE GENOMIC DNA]</scope>
    <source>
        <strain evidence="2 4">NBC 01769</strain>
    </source>
</reference>
<dbReference type="Proteomes" id="UP001330827">
    <property type="component" value="Chromosome"/>
</dbReference>
<dbReference type="RefSeq" id="WP_167523811.1">
    <property type="nucleotide sequence ID" value="NZ_CP109114.1"/>
</dbReference>
<gene>
    <name evidence="1" type="ORF">FHX80_13152</name>
    <name evidence="2" type="ORF">OIE64_01735</name>
</gene>
<name>A0A561TUE1_9ACTN</name>
<organism evidence="1 3">
    <name type="scientific">Streptomyces brevispora</name>
    <dbReference type="NCBI Taxonomy" id="887462"/>
    <lineage>
        <taxon>Bacteria</taxon>
        <taxon>Bacillati</taxon>
        <taxon>Actinomycetota</taxon>
        <taxon>Actinomycetes</taxon>
        <taxon>Kitasatosporales</taxon>
        <taxon>Streptomycetaceae</taxon>
        <taxon>Streptomyces</taxon>
    </lineage>
</organism>
<protein>
    <submittedName>
        <fullName evidence="1">Uncharacterized protein</fullName>
    </submittedName>
</protein>
<dbReference type="AlphaFoldDB" id="A0A561TUE1"/>
<keyword evidence="4" id="KW-1185">Reference proteome</keyword>
<proteinExistence type="predicted"/>
<evidence type="ECO:0000313" key="1">
    <source>
        <dbReference type="EMBL" id="TWF90736.1"/>
    </source>
</evidence>
<evidence type="ECO:0000313" key="3">
    <source>
        <dbReference type="Proteomes" id="UP000318186"/>
    </source>
</evidence>
<sequence length="53" mass="6009">MSFTDRSEAPIYAGLVEEHGDVLAEVRRVAEETLREADRAIDFSDVHRSAAYR</sequence>
<evidence type="ECO:0000313" key="4">
    <source>
        <dbReference type="Proteomes" id="UP001330827"/>
    </source>
</evidence>
<evidence type="ECO:0000313" key="2">
    <source>
        <dbReference type="EMBL" id="WSC11715.1"/>
    </source>
</evidence>
<dbReference type="Proteomes" id="UP000318186">
    <property type="component" value="Unassembled WGS sequence"/>
</dbReference>
<reference evidence="1 3" key="1">
    <citation type="submission" date="2019-06" db="EMBL/GenBank/DDBJ databases">
        <title>Sequencing the genomes of 1000 actinobacteria strains.</title>
        <authorList>
            <person name="Klenk H.-P."/>
        </authorList>
    </citation>
    <scope>NUCLEOTIDE SEQUENCE [LARGE SCALE GENOMIC DNA]</scope>
    <source>
        <strain evidence="1 3">DSM 42059</strain>
    </source>
</reference>
<dbReference type="EMBL" id="VIWW01000003">
    <property type="protein sequence ID" value="TWF90736.1"/>
    <property type="molecule type" value="Genomic_DNA"/>
</dbReference>
<accession>A0A561TUE1</accession>